<dbReference type="Proteomes" id="UP000228921">
    <property type="component" value="Unassembled WGS sequence"/>
</dbReference>
<dbReference type="EMBL" id="PGTK01000010">
    <property type="protein sequence ID" value="PJF30406.1"/>
    <property type="molecule type" value="Genomic_DNA"/>
</dbReference>
<keyword evidence="1" id="KW-0732">Signal</keyword>
<evidence type="ECO:0000256" key="1">
    <source>
        <dbReference type="SAM" id="SignalP"/>
    </source>
</evidence>
<feature type="chain" id="PRO_5014805638" description="Peptidase C-terminal archaeal/bacterial domain-containing protein" evidence="1">
    <location>
        <begin position="26"/>
        <end position="249"/>
    </location>
</feature>
<dbReference type="AlphaFoldDB" id="A0A2M8NYN1"/>
<proteinExistence type="predicted"/>
<feature type="signal peptide" evidence="1">
    <location>
        <begin position="1"/>
        <end position="25"/>
    </location>
</feature>
<protein>
    <recommendedName>
        <fullName evidence="4">Peptidase C-terminal archaeal/bacterial domain-containing protein</fullName>
    </recommendedName>
</protein>
<name>A0A2M8NYN1_9CHLR</name>
<evidence type="ECO:0000313" key="2">
    <source>
        <dbReference type="EMBL" id="PJF30406.1"/>
    </source>
</evidence>
<organism evidence="2 3">
    <name type="scientific">Candidatus Thermofonsia Clade 1 bacterium</name>
    <dbReference type="NCBI Taxonomy" id="2364210"/>
    <lineage>
        <taxon>Bacteria</taxon>
        <taxon>Bacillati</taxon>
        <taxon>Chloroflexota</taxon>
        <taxon>Candidatus Thermofontia</taxon>
        <taxon>Candidatus Thermofonsia Clade 1</taxon>
    </lineage>
</organism>
<gene>
    <name evidence="2" type="ORF">CUN51_07735</name>
</gene>
<sequence length="249" mass="26435">MKHLFVFVVALALLAMLAPLTPALAQGDKLSYGETVKGGLSGSVSKVSYTFEAQRGDIAIVQLIPTDRNGLIGGTLTVTDSGGSVLADSNRIISGRLGEIVAVEVPSNGQYVINVEGRAGVTGDFEVILLRAEFLELNTPVESEVSSTPEGERGRYTNFYVIESRNDVDVRYERLSGNFAPVVIIFEVISGSNLAERAFLAGSLMKKSSITMEGSRDFRLVSVSAGDFASSGRGSAQTSSFRLTLANAN</sequence>
<accession>A0A2M8NYN1</accession>
<evidence type="ECO:0000313" key="3">
    <source>
        <dbReference type="Proteomes" id="UP000228921"/>
    </source>
</evidence>
<dbReference type="Gene3D" id="2.60.120.380">
    <property type="match status" value="1"/>
</dbReference>
<reference evidence="2 3" key="1">
    <citation type="submission" date="2017-11" db="EMBL/GenBank/DDBJ databases">
        <title>Evolution of Phototrophy in the Chloroflexi Phylum Driven by Horizontal Gene Transfer.</title>
        <authorList>
            <person name="Ward L.M."/>
            <person name="Hemp J."/>
            <person name="Shih P.M."/>
            <person name="Mcglynn S.E."/>
            <person name="Fischer W."/>
        </authorList>
    </citation>
    <scope>NUCLEOTIDE SEQUENCE [LARGE SCALE GENOMIC DNA]</scope>
    <source>
        <strain evidence="2">CP2_2F</strain>
    </source>
</reference>
<evidence type="ECO:0008006" key="4">
    <source>
        <dbReference type="Google" id="ProtNLM"/>
    </source>
</evidence>
<comment type="caution">
    <text evidence="2">The sequence shown here is derived from an EMBL/GenBank/DDBJ whole genome shotgun (WGS) entry which is preliminary data.</text>
</comment>